<dbReference type="Gene3D" id="3.30.70.270">
    <property type="match status" value="1"/>
</dbReference>
<dbReference type="Proteomes" id="UP000245695">
    <property type="component" value="Chromosome 1"/>
</dbReference>
<dbReference type="RefSeq" id="WP_166505370.1">
    <property type="nucleotide sequence ID" value="NZ_LN650648.1"/>
</dbReference>
<dbReference type="GO" id="GO:0052621">
    <property type="term" value="F:diguanylate cyclase activity"/>
    <property type="evidence" value="ECO:0007669"/>
    <property type="project" value="TreeGrafter"/>
</dbReference>
<reference evidence="2 3" key="1">
    <citation type="submission" date="2014-09" db="EMBL/GenBank/DDBJ databases">
        <authorList>
            <person name="Hornung B.V."/>
        </authorList>
    </citation>
    <scope>NUCLEOTIDE SEQUENCE [LARGE SCALE GENOMIC DNA]</scope>
    <source>
        <strain evidence="2 3">FRIFI</strain>
    </source>
</reference>
<name>A0A2P2BR28_9FIRM</name>
<dbReference type="PANTHER" id="PTHR45138">
    <property type="entry name" value="REGULATORY COMPONENTS OF SENSORY TRANSDUCTION SYSTEM"/>
    <property type="match status" value="1"/>
</dbReference>
<dbReference type="InterPro" id="IPR050469">
    <property type="entry name" value="Diguanylate_Cyclase"/>
</dbReference>
<evidence type="ECO:0000313" key="2">
    <source>
        <dbReference type="EMBL" id="CEI72815.1"/>
    </source>
</evidence>
<dbReference type="AlphaFoldDB" id="A0A2P2BR28"/>
<dbReference type="NCBIfam" id="TIGR00254">
    <property type="entry name" value="GGDEF"/>
    <property type="match status" value="1"/>
</dbReference>
<keyword evidence="3" id="KW-1185">Reference proteome</keyword>
<dbReference type="EMBL" id="LN650648">
    <property type="protein sequence ID" value="CEI72815.1"/>
    <property type="molecule type" value="Genomic_DNA"/>
</dbReference>
<dbReference type="SMART" id="SM00267">
    <property type="entry name" value="GGDEF"/>
    <property type="match status" value="1"/>
</dbReference>
<accession>A0A2P2BR28</accession>
<organism evidence="2 3">
    <name type="scientific">Romboutsia hominis</name>
    <dbReference type="NCBI Taxonomy" id="1507512"/>
    <lineage>
        <taxon>Bacteria</taxon>
        <taxon>Bacillati</taxon>
        <taxon>Bacillota</taxon>
        <taxon>Clostridia</taxon>
        <taxon>Peptostreptococcales</taxon>
        <taxon>Peptostreptococcaceae</taxon>
        <taxon>Romboutsia</taxon>
    </lineage>
</organism>
<dbReference type="PROSITE" id="PS50887">
    <property type="entry name" value="GGDEF"/>
    <property type="match status" value="1"/>
</dbReference>
<dbReference type="KEGG" id="rhom:FRIFI_1279"/>
<evidence type="ECO:0000313" key="3">
    <source>
        <dbReference type="Proteomes" id="UP000245695"/>
    </source>
</evidence>
<protein>
    <submittedName>
        <fullName evidence="2">Diguanylate cyclase domain protein</fullName>
    </submittedName>
</protein>
<proteinExistence type="predicted"/>
<dbReference type="InterPro" id="IPR043128">
    <property type="entry name" value="Rev_trsase/Diguanyl_cyclase"/>
</dbReference>
<dbReference type="FunFam" id="3.30.70.270:FF:000001">
    <property type="entry name" value="Diguanylate cyclase domain protein"/>
    <property type="match status" value="1"/>
</dbReference>
<dbReference type="Pfam" id="PF00990">
    <property type="entry name" value="GGDEF"/>
    <property type="match status" value="1"/>
</dbReference>
<feature type="domain" description="GGDEF" evidence="1">
    <location>
        <begin position="161"/>
        <end position="293"/>
    </location>
</feature>
<dbReference type="PANTHER" id="PTHR45138:SF9">
    <property type="entry name" value="DIGUANYLATE CYCLASE DGCM-RELATED"/>
    <property type="match status" value="1"/>
</dbReference>
<evidence type="ECO:0000259" key="1">
    <source>
        <dbReference type="PROSITE" id="PS50887"/>
    </source>
</evidence>
<gene>
    <name evidence="2" type="ORF">FRIFI_1279</name>
</gene>
<sequence length="293" mass="34462">MNTYEYINERDILYNLFDCIRIVDPIRKVVIHQIKNEVDIEKLPCYEFWNRNQVCENCISIRAYNEEKSFSKIEFNKEKVYFVIATLIKINCTKYIVEALKDVTEDNILEKISKKSISDITKEVNRLNEIVVKDELTGCFNIRYVNEMLPFNILDSINENKTLSVCMLDLDYFKQINDTYGHLCGDFVLKEVGKILKDNIRKDIDWVARYGGEEFIIVFNNMSLKNVTKRVQAIKDKIEKHEFKWKDKVIKITSSFGISTLDEDTKTVESILESADKMLYLSKQKGRNNISHK</sequence>
<dbReference type="InterPro" id="IPR000160">
    <property type="entry name" value="GGDEF_dom"/>
</dbReference>
<dbReference type="SUPFAM" id="SSF55073">
    <property type="entry name" value="Nucleotide cyclase"/>
    <property type="match status" value="1"/>
</dbReference>
<dbReference type="InterPro" id="IPR029787">
    <property type="entry name" value="Nucleotide_cyclase"/>
</dbReference>
<dbReference type="CDD" id="cd01949">
    <property type="entry name" value="GGDEF"/>
    <property type="match status" value="1"/>
</dbReference>